<feature type="signal peptide" evidence="1">
    <location>
        <begin position="1"/>
        <end position="22"/>
    </location>
</feature>
<dbReference type="EMBL" id="ML732387">
    <property type="protein sequence ID" value="KAB8068523.1"/>
    <property type="molecule type" value="Genomic_DNA"/>
</dbReference>
<proteinExistence type="predicted"/>
<gene>
    <name evidence="2" type="ORF">BDV29DRAFT_184402</name>
</gene>
<keyword evidence="3" id="KW-1185">Reference proteome</keyword>
<evidence type="ECO:0000313" key="3">
    <source>
        <dbReference type="Proteomes" id="UP000326565"/>
    </source>
</evidence>
<reference evidence="2 3" key="1">
    <citation type="submission" date="2019-04" db="EMBL/GenBank/DDBJ databases">
        <title>Friends and foes A comparative genomics study of 23 Aspergillus species from section Flavi.</title>
        <authorList>
            <consortium name="DOE Joint Genome Institute"/>
            <person name="Kjaerbolling I."/>
            <person name="Vesth T."/>
            <person name="Frisvad J.C."/>
            <person name="Nybo J.L."/>
            <person name="Theobald S."/>
            <person name="Kildgaard S."/>
            <person name="Isbrandt T."/>
            <person name="Kuo A."/>
            <person name="Sato A."/>
            <person name="Lyhne E.K."/>
            <person name="Kogle M.E."/>
            <person name="Wiebenga A."/>
            <person name="Kun R.S."/>
            <person name="Lubbers R.J."/>
            <person name="Makela M.R."/>
            <person name="Barry K."/>
            <person name="Chovatia M."/>
            <person name="Clum A."/>
            <person name="Daum C."/>
            <person name="Haridas S."/>
            <person name="He G."/>
            <person name="LaButti K."/>
            <person name="Lipzen A."/>
            <person name="Mondo S."/>
            <person name="Riley R."/>
            <person name="Salamov A."/>
            <person name="Simmons B.A."/>
            <person name="Magnuson J.K."/>
            <person name="Henrissat B."/>
            <person name="Mortensen U.H."/>
            <person name="Larsen T.O."/>
            <person name="Devries R.P."/>
            <person name="Grigoriev I.V."/>
            <person name="Machida M."/>
            <person name="Baker S.E."/>
            <person name="Andersen M.R."/>
        </authorList>
    </citation>
    <scope>NUCLEOTIDE SEQUENCE [LARGE SCALE GENOMIC DNA]</scope>
    <source>
        <strain evidence="2 3">CBS 151.66</strain>
    </source>
</reference>
<sequence>MIALRLLLLTFVILCAISAVLCQYDISTRLEPKGKLKVRLDYGLALNWPEEHAADEDPQSPWTWFFSSHLTFKESVDDIPAEKLWQMAVDGYYEAIDEWAWDKQIILASSMKGMMSFSYALLDTPVSKTLELCETIWKEAGNPEKKWKHNNQGKCGELMAAQIYYSIGGSALGQQKHRVGTVTWNIKQNVPLPAAPCGDPAKKTWGCNLVVEKHPMTYMDINLDPEAYVLNELAGGTLDII</sequence>
<evidence type="ECO:0000256" key="1">
    <source>
        <dbReference type="SAM" id="SignalP"/>
    </source>
</evidence>
<organism evidence="2 3">
    <name type="scientific">Aspergillus leporis</name>
    <dbReference type="NCBI Taxonomy" id="41062"/>
    <lineage>
        <taxon>Eukaryota</taxon>
        <taxon>Fungi</taxon>
        <taxon>Dikarya</taxon>
        <taxon>Ascomycota</taxon>
        <taxon>Pezizomycotina</taxon>
        <taxon>Eurotiomycetes</taxon>
        <taxon>Eurotiomycetidae</taxon>
        <taxon>Eurotiales</taxon>
        <taxon>Aspergillaceae</taxon>
        <taxon>Aspergillus</taxon>
        <taxon>Aspergillus subgen. Circumdati</taxon>
    </lineage>
</organism>
<keyword evidence="1" id="KW-0732">Signal</keyword>
<dbReference type="Proteomes" id="UP000326565">
    <property type="component" value="Unassembled WGS sequence"/>
</dbReference>
<protein>
    <submittedName>
        <fullName evidence="2">Uncharacterized protein</fullName>
    </submittedName>
</protein>
<feature type="chain" id="PRO_5024906891" evidence="1">
    <location>
        <begin position="23"/>
        <end position="241"/>
    </location>
</feature>
<accession>A0A5N5WJ81</accession>
<dbReference type="OrthoDB" id="3780330at2759"/>
<dbReference type="AlphaFoldDB" id="A0A5N5WJ81"/>
<name>A0A5N5WJ81_9EURO</name>
<evidence type="ECO:0000313" key="2">
    <source>
        <dbReference type="EMBL" id="KAB8068523.1"/>
    </source>
</evidence>